<organism evidence="1 2">
    <name type="scientific">Rhamnella rubrinervis</name>
    <dbReference type="NCBI Taxonomy" id="2594499"/>
    <lineage>
        <taxon>Eukaryota</taxon>
        <taxon>Viridiplantae</taxon>
        <taxon>Streptophyta</taxon>
        <taxon>Embryophyta</taxon>
        <taxon>Tracheophyta</taxon>
        <taxon>Spermatophyta</taxon>
        <taxon>Magnoliopsida</taxon>
        <taxon>eudicotyledons</taxon>
        <taxon>Gunneridae</taxon>
        <taxon>Pentapetalae</taxon>
        <taxon>rosids</taxon>
        <taxon>fabids</taxon>
        <taxon>Rosales</taxon>
        <taxon>Rhamnaceae</taxon>
        <taxon>rhamnoid group</taxon>
        <taxon>Rhamneae</taxon>
        <taxon>Rhamnella</taxon>
    </lineage>
</organism>
<name>A0A8K0GRT3_9ROSA</name>
<dbReference type="OrthoDB" id="1924068at2759"/>
<proteinExistence type="predicted"/>
<gene>
    <name evidence="1" type="ORF">FNV43_RR26716</name>
</gene>
<sequence>MNRAVAGETTMKNGAVAFEHVNQNDFKQPSFASVVSGAPYPFSQILTDRRGIETPLKIDNTTLLGNFGHYTRVLVDMDLSGFVRRTLLETMMIDEVAIGKAPKIGSHGKGKEIKTLGLTQMYKPKQVLHLYLQSTTPSVPTTNAFEYIESVWTPSYHSMVPRHITLWADAFGDSEDVHDDYADERVVNEWPPLHGQRASKPLKKFDGMPNVGHQSNIMAIILVMLDSFGTLNAAQQNLNLVASQPLVFEIIDHNL</sequence>
<evidence type="ECO:0000313" key="2">
    <source>
        <dbReference type="Proteomes" id="UP000796880"/>
    </source>
</evidence>
<accession>A0A8K0GRT3</accession>
<reference evidence="1" key="1">
    <citation type="submission" date="2020-03" db="EMBL/GenBank/DDBJ databases">
        <title>A high-quality chromosome-level genome assembly of a woody plant with both climbing and erect habits, Rhamnella rubrinervis.</title>
        <authorList>
            <person name="Lu Z."/>
            <person name="Yang Y."/>
            <person name="Zhu X."/>
            <person name="Sun Y."/>
        </authorList>
    </citation>
    <scope>NUCLEOTIDE SEQUENCE</scope>
    <source>
        <strain evidence="1">BYM</strain>
        <tissue evidence="1">Leaf</tissue>
    </source>
</reference>
<dbReference type="Proteomes" id="UP000796880">
    <property type="component" value="Unassembled WGS sequence"/>
</dbReference>
<keyword evidence="2" id="KW-1185">Reference proteome</keyword>
<dbReference type="AlphaFoldDB" id="A0A8K0GRT3"/>
<protein>
    <submittedName>
        <fullName evidence="1">Uncharacterized protein</fullName>
    </submittedName>
</protein>
<comment type="caution">
    <text evidence="1">The sequence shown here is derived from an EMBL/GenBank/DDBJ whole genome shotgun (WGS) entry which is preliminary data.</text>
</comment>
<dbReference type="EMBL" id="VOIH02000012">
    <property type="protein sequence ID" value="KAF3431980.1"/>
    <property type="molecule type" value="Genomic_DNA"/>
</dbReference>
<evidence type="ECO:0000313" key="1">
    <source>
        <dbReference type="EMBL" id="KAF3431980.1"/>
    </source>
</evidence>